<dbReference type="GO" id="GO:0052654">
    <property type="term" value="F:L-leucine-2-oxoglutarate transaminase activity"/>
    <property type="evidence" value="ECO:0007669"/>
    <property type="project" value="RHEA"/>
</dbReference>
<evidence type="ECO:0000313" key="17">
    <source>
        <dbReference type="EMBL" id="AMD21996.1"/>
    </source>
</evidence>
<evidence type="ECO:0000256" key="12">
    <source>
        <dbReference type="ARBA" id="ARBA00060556"/>
    </source>
</evidence>
<dbReference type="PROSITE" id="PS00770">
    <property type="entry name" value="AA_TRANSFER_CLASS_4"/>
    <property type="match status" value="1"/>
</dbReference>
<keyword evidence="7 16" id="KW-0028">Amino-acid biosynthesis</keyword>
<dbReference type="GO" id="GO:0009083">
    <property type="term" value="P:branched-chain amino acid catabolic process"/>
    <property type="evidence" value="ECO:0007669"/>
    <property type="project" value="UniProtKB-ARBA"/>
</dbReference>
<dbReference type="PANTHER" id="PTHR11825:SF44">
    <property type="entry name" value="BRANCHED-CHAIN-AMINO-ACID AMINOTRANSFERASE"/>
    <property type="match status" value="1"/>
</dbReference>
<proteinExistence type="inferred from homology"/>
<dbReference type="InterPro" id="IPR018300">
    <property type="entry name" value="Aminotrans_IV_CS"/>
</dbReference>
<feature type="modified residue" description="N6-(pyridoxal phosphate)lysine" evidence="13">
    <location>
        <position position="226"/>
    </location>
</feature>
<evidence type="ECO:0000256" key="8">
    <source>
        <dbReference type="ARBA" id="ARBA00022679"/>
    </source>
</evidence>
<sequence>MMLLRSTTYVKAFSTCKLNTNQVRMVSSGLDALRLKITKAAKRTALENETELTFGRKFTDHMLTVEWTSENGWGEPELKPYGPLVLDPSACVFHYGFELFEGLKAYRTPSGKISLFRADKNMERMNKSAARICMPTFDGEELIKLMGKLIELDKDLVPTRKGYSLYLRPTMIGTTYGLGVSAPNRALLFVIASPVGPYFSTGFKAVSLEATDYATRAWPGGVGDKKLGANYAPCILPQKQAAAKGYQQNLWLFGPENNITEVGTMNVFFAFKDSKTGKKELVTAPLDGTILEGVTRDSILTLTRERLDQEEWSIQERYCTIHEVAERASKGELLEAFGCGTAAIVSPIKSIGWKGKNIEVPLLPGNEAGPLAIQVTDWITEIQYGKEEYRNWSRILVD</sequence>
<evidence type="ECO:0000313" key="18">
    <source>
        <dbReference type="Proteomes" id="UP000243052"/>
    </source>
</evidence>
<dbReference type="NCBIfam" id="TIGR01123">
    <property type="entry name" value="ilvE_II"/>
    <property type="match status" value="1"/>
</dbReference>
<dbReference type="InterPro" id="IPR001544">
    <property type="entry name" value="Aminotrans_IV"/>
</dbReference>
<evidence type="ECO:0000256" key="13">
    <source>
        <dbReference type="PIRSR" id="PIRSR006468-1"/>
    </source>
</evidence>
<evidence type="ECO:0000256" key="10">
    <source>
        <dbReference type="ARBA" id="ARBA00023304"/>
    </source>
</evidence>
<dbReference type="PIRSF" id="PIRSF006468">
    <property type="entry name" value="BCAT1"/>
    <property type="match status" value="1"/>
</dbReference>
<dbReference type="CDD" id="cd01557">
    <property type="entry name" value="BCAT_beta_family"/>
    <property type="match status" value="1"/>
</dbReference>
<dbReference type="InterPro" id="IPR043131">
    <property type="entry name" value="BCAT-like_N"/>
</dbReference>
<dbReference type="STRING" id="45286.A0A0X8HUY9"/>
<dbReference type="InterPro" id="IPR036038">
    <property type="entry name" value="Aminotransferase-like"/>
</dbReference>
<dbReference type="InterPro" id="IPR005786">
    <property type="entry name" value="B_amino_transII"/>
</dbReference>
<keyword evidence="18" id="KW-1185">Reference proteome</keyword>
<evidence type="ECO:0000256" key="5">
    <source>
        <dbReference type="ARBA" id="ARBA00009320"/>
    </source>
</evidence>
<dbReference type="InterPro" id="IPR033939">
    <property type="entry name" value="BCAT_family"/>
</dbReference>
<dbReference type="GO" id="GO:0052656">
    <property type="term" value="F:L-isoleucine-2-oxoglutarate transaminase activity"/>
    <property type="evidence" value="ECO:0007669"/>
    <property type="project" value="RHEA"/>
</dbReference>
<evidence type="ECO:0000256" key="16">
    <source>
        <dbReference type="RuleBase" id="RU004517"/>
    </source>
</evidence>
<reference evidence="17 18" key="1">
    <citation type="submission" date="2016-01" db="EMBL/GenBank/DDBJ databases">
        <title>Genome sequence of the yeast Holleya sinecauda.</title>
        <authorList>
            <person name="Dietrich F.S."/>
        </authorList>
    </citation>
    <scope>NUCLEOTIDE SEQUENCE [LARGE SCALE GENOMIC DNA]</scope>
    <source>
        <strain evidence="17 18">ATCC 58844</strain>
    </source>
</reference>
<dbReference type="GO" id="GO:0052655">
    <property type="term" value="F:L-valine-2-oxoglutarate transaminase activity"/>
    <property type="evidence" value="ECO:0007669"/>
    <property type="project" value="RHEA"/>
</dbReference>
<dbReference type="PANTHER" id="PTHR11825">
    <property type="entry name" value="SUBGROUP IIII AMINOTRANSFERASE"/>
    <property type="match status" value="1"/>
</dbReference>
<protein>
    <recommendedName>
        <fullName evidence="16">Branched-chain-amino-acid aminotransferase</fullName>
        <ecNumber evidence="16">2.6.1.42</ecNumber>
    </recommendedName>
</protein>
<evidence type="ECO:0000256" key="9">
    <source>
        <dbReference type="ARBA" id="ARBA00022898"/>
    </source>
</evidence>
<comment type="pathway">
    <text evidence="3">Amino-acid biosynthesis; L-valine biosynthesis; L-valine from pyruvate: step 4/4.</text>
</comment>
<comment type="pathway">
    <text evidence="4">Amino-acid biosynthesis; L-leucine biosynthesis; L-leucine from 3-methyl-2-oxobutanoate: step 4/4.</text>
</comment>
<evidence type="ECO:0000256" key="2">
    <source>
        <dbReference type="ARBA" id="ARBA00004824"/>
    </source>
</evidence>
<dbReference type="GO" id="GO:0009099">
    <property type="term" value="P:L-valine biosynthetic process"/>
    <property type="evidence" value="ECO:0007669"/>
    <property type="project" value="TreeGrafter"/>
</dbReference>
<dbReference type="EC" id="2.6.1.42" evidence="16"/>
<dbReference type="Pfam" id="PF01063">
    <property type="entry name" value="Aminotran_4"/>
    <property type="match status" value="1"/>
</dbReference>
<dbReference type="AlphaFoldDB" id="A0A0X8HUY9"/>
<dbReference type="Gene3D" id="3.20.10.10">
    <property type="entry name" value="D-amino Acid Aminotransferase, subunit A, domain 2"/>
    <property type="match status" value="1"/>
</dbReference>
<dbReference type="GeneID" id="28725320"/>
<evidence type="ECO:0000256" key="6">
    <source>
        <dbReference type="ARBA" id="ARBA00022576"/>
    </source>
</evidence>
<dbReference type="GO" id="GO:0009098">
    <property type="term" value="P:L-leucine biosynthetic process"/>
    <property type="evidence" value="ECO:0007669"/>
    <property type="project" value="TreeGrafter"/>
</dbReference>
<dbReference type="FunFam" id="3.30.470.10:FF:000005">
    <property type="entry name" value="Branched-chain-amino-acid aminotransferase"/>
    <property type="match status" value="1"/>
</dbReference>
<comment type="catalytic activity">
    <reaction evidence="16">
        <text>L-leucine + 2-oxoglutarate = 4-methyl-2-oxopentanoate + L-glutamate</text>
        <dbReference type="Rhea" id="RHEA:18321"/>
        <dbReference type="ChEBI" id="CHEBI:16810"/>
        <dbReference type="ChEBI" id="CHEBI:17865"/>
        <dbReference type="ChEBI" id="CHEBI:29985"/>
        <dbReference type="ChEBI" id="CHEBI:57427"/>
        <dbReference type="EC" id="2.6.1.42"/>
    </reaction>
</comment>
<dbReference type="GO" id="GO:0010326">
    <property type="term" value="F:methionine-oxo-acid transaminase activity"/>
    <property type="evidence" value="ECO:0007669"/>
    <property type="project" value="RHEA"/>
</dbReference>
<evidence type="ECO:0000256" key="14">
    <source>
        <dbReference type="RuleBase" id="RU004106"/>
    </source>
</evidence>
<evidence type="ECO:0000256" key="15">
    <source>
        <dbReference type="RuleBase" id="RU004516"/>
    </source>
</evidence>
<evidence type="ECO:0000256" key="3">
    <source>
        <dbReference type="ARBA" id="ARBA00004931"/>
    </source>
</evidence>
<comment type="cofactor">
    <cofactor evidence="1 15">
        <name>pyridoxal 5'-phosphate</name>
        <dbReference type="ChEBI" id="CHEBI:597326"/>
    </cofactor>
</comment>
<dbReference type="EMBL" id="CP014247">
    <property type="protein sequence ID" value="AMD21996.1"/>
    <property type="molecule type" value="Genomic_DNA"/>
</dbReference>
<dbReference type="SUPFAM" id="SSF56752">
    <property type="entry name" value="D-aminoacid aminotransferase-like PLP-dependent enzymes"/>
    <property type="match status" value="1"/>
</dbReference>
<comment type="catalytic activity">
    <reaction evidence="16">
        <text>L-valine + 2-oxoglutarate = 3-methyl-2-oxobutanoate + L-glutamate</text>
        <dbReference type="Rhea" id="RHEA:24813"/>
        <dbReference type="ChEBI" id="CHEBI:11851"/>
        <dbReference type="ChEBI" id="CHEBI:16810"/>
        <dbReference type="ChEBI" id="CHEBI:29985"/>
        <dbReference type="ChEBI" id="CHEBI:57762"/>
        <dbReference type="EC" id="2.6.1.42"/>
    </reaction>
</comment>
<evidence type="ECO:0000256" key="7">
    <source>
        <dbReference type="ARBA" id="ARBA00022605"/>
    </source>
</evidence>
<name>A0A0X8HUY9_9SACH</name>
<dbReference type="Proteomes" id="UP000243052">
    <property type="component" value="Chromosome vii"/>
</dbReference>
<comment type="similarity">
    <text evidence="5 14">Belongs to the class-IV pyridoxal-phosphate-dependent aminotransferase family.</text>
</comment>
<dbReference type="GO" id="GO:0005739">
    <property type="term" value="C:mitochondrion"/>
    <property type="evidence" value="ECO:0007669"/>
    <property type="project" value="TreeGrafter"/>
</dbReference>
<dbReference type="InterPro" id="IPR043132">
    <property type="entry name" value="BCAT-like_C"/>
</dbReference>
<comment type="catalytic activity">
    <reaction evidence="11">
        <text>a 2-oxocarboxylate + L-methionine = 4-methylsulfanyl-2-oxobutanoate + an L-alpha-amino acid</text>
        <dbReference type="Rhea" id="RHEA:31763"/>
        <dbReference type="ChEBI" id="CHEBI:16723"/>
        <dbReference type="ChEBI" id="CHEBI:35179"/>
        <dbReference type="ChEBI" id="CHEBI:57844"/>
        <dbReference type="ChEBI" id="CHEBI:59869"/>
    </reaction>
    <physiologicalReaction direction="right-to-left" evidence="11">
        <dbReference type="Rhea" id="RHEA:31765"/>
    </physiologicalReaction>
</comment>
<evidence type="ECO:0000256" key="1">
    <source>
        <dbReference type="ARBA" id="ARBA00001933"/>
    </source>
</evidence>
<comment type="pathway">
    <text evidence="12">Amino-acid biosynthesis; L-methionine biosynthesis via salvage pathway; L-methionine from S-methyl-5-thio-alpha-D-ribose 1-phosphate: step 6/6.</text>
</comment>
<keyword evidence="6 16" id="KW-0032">Aminotransferase</keyword>
<keyword evidence="9 15" id="KW-0663">Pyridoxal phosphate</keyword>
<dbReference type="NCBIfam" id="NF009897">
    <property type="entry name" value="PRK13357.1"/>
    <property type="match status" value="1"/>
</dbReference>
<evidence type="ECO:0000256" key="11">
    <source>
        <dbReference type="ARBA" id="ARBA00051136"/>
    </source>
</evidence>
<organism evidence="17 18">
    <name type="scientific">Eremothecium sinecaudum</name>
    <dbReference type="NCBI Taxonomy" id="45286"/>
    <lineage>
        <taxon>Eukaryota</taxon>
        <taxon>Fungi</taxon>
        <taxon>Dikarya</taxon>
        <taxon>Ascomycota</taxon>
        <taxon>Saccharomycotina</taxon>
        <taxon>Saccharomycetes</taxon>
        <taxon>Saccharomycetales</taxon>
        <taxon>Saccharomycetaceae</taxon>
        <taxon>Eremothecium</taxon>
    </lineage>
</organism>
<dbReference type="RefSeq" id="XP_017988992.1">
    <property type="nucleotide sequence ID" value="XM_018133845.1"/>
</dbReference>
<keyword evidence="8 16" id="KW-0808">Transferase</keyword>
<dbReference type="Gene3D" id="3.30.470.10">
    <property type="match status" value="1"/>
</dbReference>
<dbReference type="OrthoDB" id="1732691at2759"/>
<gene>
    <name evidence="17" type="ORF">AW171_hschr73999</name>
</gene>
<dbReference type="FunFam" id="3.20.10.10:FF:000004">
    <property type="entry name" value="Branched-chain-amino-acid aminotransferase"/>
    <property type="match status" value="1"/>
</dbReference>
<comment type="catalytic activity">
    <reaction evidence="16">
        <text>L-isoleucine + 2-oxoglutarate = (S)-3-methyl-2-oxopentanoate + L-glutamate</text>
        <dbReference type="Rhea" id="RHEA:24801"/>
        <dbReference type="ChEBI" id="CHEBI:16810"/>
        <dbReference type="ChEBI" id="CHEBI:29985"/>
        <dbReference type="ChEBI" id="CHEBI:35146"/>
        <dbReference type="ChEBI" id="CHEBI:58045"/>
        <dbReference type="EC" id="2.6.1.42"/>
    </reaction>
</comment>
<accession>A0A0X8HUY9</accession>
<comment type="pathway">
    <text evidence="2">Amino-acid biosynthesis; L-isoleucine biosynthesis; L-isoleucine from 2-oxobutanoate: step 4/4.</text>
</comment>
<evidence type="ECO:0000256" key="4">
    <source>
        <dbReference type="ARBA" id="ARBA00005072"/>
    </source>
</evidence>
<keyword evidence="10 16" id="KW-0100">Branched-chain amino acid biosynthesis</keyword>